<protein>
    <submittedName>
        <fullName evidence="1">Uncharacterized protein</fullName>
    </submittedName>
</protein>
<reference evidence="1" key="1">
    <citation type="submission" date="2020-10" db="EMBL/GenBank/DDBJ databases">
        <title>Taxonomic study of unclassified bacteria belonging to the class Ktedonobacteria.</title>
        <authorList>
            <person name="Yabe S."/>
            <person name="Wang C.M."/>
            <person name="Zheng Y."/>
            <person name="Sakai Y."/>
            <person name="Cavaletti L."/>
            <person name="Monciardini P."/>
            <person name="Donadio S."/>
        </authorList>
    </citation>
    <scope>NUCLEOTIDE SEQUENCE</scope>
    <source>
        <strain evidence="1">SOSP1-1</strain>
    </source>
</reference>
<name>A0A8J3I4L8_9CHLR</name>
<gene>
    <name evidence="1" type="ORF">KSX_55640</name>
</gene>
<evidence type="ECO:0000313" key="2">
    <source>
        <dbReference type="Proteomes" id="UP000612362"/>
    </source>
</evidence>
<dbReference type="AlphaFoldDB" id="A0A8J3I4L8"/>
<proteinExistence type="predicted"/>
<dbReference type="EMBL" id="BNJF01000003">
    <property type="protein sequence ID" value="GHO47401.1"/>
    <property type="molecule type" value="Genomic_DNA"/>
</dbReference>
<sequence>MGRSASRCVLAKDACARGRAYRRVRSRNLAQVLEALRGEWEGEIVVEEAEADGVCMCVFAPAIAHIGSQLHDMEDDLVILAWEVGR</sequence>
<comment type="caution">
    <text evidence="1">The sequence shown here is derived from an EMBL/GenBank/DDBJ whole genome shotgun (WGS) entry which is preliminary data.</text>
</comment>
<accession>A0A8J3I4L8</accession>
<organism evidence="1 2">
    <name type="scientific">Ktedonospora formicarum</name>
    <dbReference type="NCBI Taxonomy" id="2778364"/>
    <lineage>
        <taxon>Bacteria</taxon>
        <taxon>Bacillati</taxon>
        <taxon>Chloroflexota</taxon>
        <taxon>Ktedonobacteria</taxon>
        <taxon>Ktedonobacterales</taxon>
        <taxon>Ktedonobacteraceae</taxon>
        <taxon>Ktedonospora</taxon>
    </lineage>
</organism>
<dbReference type="Proteomes" id="UP000612362">
    <property type="component" value="Unassembled WGS sequence"/>
</dbReference>
<evidence type="ECO:0000313" key="1">
    <source>
        <dbReference type="EMBL" id="GHO47401.1"/>
    </source>
</evidence>
<keyword evidence="2" id="KW-1185">Reference proteome</keyword>